<keyword evidence="2" id="KW-0732">Signal</keyword>
<feature type="compositionally biased region" description="Polar residues" evidence="1">
    <location>
        <begin position="55"/>
        <end position="69"/>
    </location>
</feature>
<evidence type="ECO:0000256" key="2">
    <source>
        <dbReference type="SAM" id="SignalP"/>
    </source>
</evidence>
<dbReference type="Proteomes" id="UP000789752">
    <property type="component" value="Unassembled WGS sequence"/>
</dbReference>
<feature type="region of interest" description="Disordered" evidence="1">
    <location>
        <begin position="55"/>
        <end position="78"/>
    </location>
</feature>
<name>A0ABM8U8Q7_9BURK</name>
<dbReference type="RefSeq" id="WP_228982097.1">
    <property type="nucleotide sequence ID" value="NZ_CAJQYY010000029.1"/>
</dbReference>
<evidence type="ECO:0000313" key="3">
    <source>
        <dbReference type="EMBL" id="CAG4916616.1"/>
    </source>
</evidence>
<organism evidence="3 4">
    <name type="scientific">Paraburkholderia gardini</name>
    <dbReference type="NCBI Taxonomy" id="2823469"/>
    <lineage>
        <taxon>Bacteria</taxon>
        <taxon>Pseudomonadati</taxon>
        <taxon>Pseudomonadota</taxon>
        <taxon>Betaproteobacteria</taxon>
        <taxon>Burkholderiales</taxon>
        <taxon>Burkholderiaceae</taxon>
        <taxon>Paraburkholderia</taxon>
    </lineage>
</organism>
<feature type="signal peptide" evidence="2">
    <location>
        <begin position="1"/>
        <end position="18"/>
    </location>
</feature>
<reference evidence="3 4" key="1">
    <citation type="submission" date="2021-04" db="EMBL/GenBank/DDBJ databases">
        <authorList>
            <person name="Vanwijnsberghe S."/>
        </authorList>
    </citation>
    <scope>NUCLEOTIDE SEQUENCE [LARGE SCALE GENOMIC DNA]</scope>
    <source>
        <strain evidence="3 4">LMG 32171</strain>
    </source>
</reference>
<evidence type="ECO:0000313" key="4">
    <source>
        <dbReference type="Proteomes" id="UP000789752"/>
    </source>
</evidence>
<comment type="caution">
    <text evidence="3">The sequence shown here is derived from an EMBL/GenBank/DDBJ whole genome shotgun (WGS) entry which is preliminary data.</text>
</comment>
<keyword evidence="4" id="KW-1185">Reference proteome</keyword>
<protein>
    <recommendedName>
        <fullName evidence="5">Secreted protein</fullName>
    </recommendedName>
</protein>
<proteinExistence type="predicted"/>
<dbReference type="EMBL" id="CAJQYY010000029">
    <property type="protein sequence ID" value="CAG4916616.1"/>
    <property type="molecule type" value="Genomic_DNA"/>
</dbReference>
<feature type="chain" id="PRO_5046177488" description="Secreted protein" evidence="2">
    <location>
        <begin position="19"/>
        <end position="78"/>
    </location>
</feature>
<evidence type="ECO:0000256" key="1">
    <source>
        <dbReference type="SAM" id="MobiDB-lite"/>
    </source>
</evidence>
<gene>
    <name evidence="3" type="ORF">R54767_04321</name>
</gene>
<sequence>MRSKRAAFLVFTALVTSAAVMELRLNTFDTAPQPATQAMSCNAIQQSGIVPAACESTQNEQRVEGTTPQPRRGSALWV</sequence>
<accession>A0ABM8U8Q7</accession>
<evidence type="ECO:0008006" key="5">
    <source>
        <dbReference type="Google" id="ProtNLM"/>
    </source>
</evidence>